<gene>
    <name evidence="1" type="ORF">ACFP2T_16550</name>
</gene>
<proteinExistence type="predicted"/>
<organism evidence="1 2">
    <name type="scientific">Plantactinospora solaniradicis</name>
    <dbReference type="NCBI Taxonomy" id="1723736"/>
    <lineage>
        <taxon>Bacteria</taxon>
        <taxon>Bacillati</taxon>
        <taxon>Actinomycetota</taxon>
        <taxon>Actinomycetes</taxon>
        <taxon>Micromonosporales</taxon>
        <taxon>Micromonosporaceae</taxon>
        <taxon>Plantactinospora</taxon>
    </lineage>
</organism>
<protein>
    <submittedName>
        <fullName evidence="1">Uncharacterized protein</fullName>
    </submittedName>
</protein>
<dbReference type="RefSeq" id="WP_377422365.1">
    <property type="nucleotide sequence ID" value="NZ_JBHSPR010000010.1"/>
</dbReference>
<evidence type="ECO:0000313" key="2">
    <source>
        <dbReference type="Proteomes" id="UP001596203"/>
    </source>
</evidence>
<keyword evidence="2" id="KW-1185">Reference proteome</keyword>
<sequence>MSTAGQRVPRQVRVWLTPEDLERCRWRIEVWPDGRVLVWRVSDGWVASAPQRQPRDIGGLGVWLVDRGISPDDLVPG</sequence>
<accession>A0ABW1KBX2</accession>
<evidence type="ECO:0000313" key="1">
    <source>
        <dbReference type="EMBL" id="MFC6017813.1"/>
    </source>
</evidence>
<dbReference type="Proteomes" id="UP001596203">
    <property type="component" value="Unassembled WGS sequence"/>
</dbReference>
<name>A0ABW1KBX2_9ACTN</name>
<comment type="caution">
    <text evidence="1">The sequence shown here is derived from an EMBL/GenBank/DDBJ whole genome shotgun (WGS) entry which is preliminary data.</text>
</comment>
<dbReference type="EMBL" id="JBHSPR010000010">
    <property type="protein sequence ID" value="MFC6017813.1"/>
    <property type="molecule type" value="Genomic_DNA"/>
</dbReference>
<reference evidence="2" key="1">
    <citation type="journal article" date="2019" name="Int. J. Syst. Evol. Microbiol.">
        <title>The Global Catalogue of Microorganisms (GCM) 10K type strain sequencing project: providing services to taxonomists for standard genome sequencing and annotation.</title>
        <authorList>
            <consortium name="The Broad Institute Genomics Platform"/>
            <consortium name="The Broad Institute Genome Sequencing Center for Infectious Disease"/>
            <person name="Wu L."/>
            <person name="Ma J."/>
        </authorList>
    </citation>
    <scope>NUCLEOTIDE SEQUENCE [LARGE SCALE GENOMIC DNA]</scope>
    <source>
        <strain evidence="2">ZS-35-S2</strain>
    </source>
</reference>